<keyword evidence="8 12" id="KW-0862">Zinc</keyword>
<name>A0A4P9XNW2_9FUNG</name>
<dbReference type="Pfam" id="PF02128">
    <property type="entry name" value="Peptidase_M36"/>
    <property type="match status" value="1"/>
</dbReference>
<evidence type="ECO:0000256" key="2">
    <source>
        <dbReference type="ARBA" id="ARBA00006006"/>
    </source>
</evidence>
<comment type="subcellular location">
    <subcellularLocation>
        <location evidence="1 13">Secreted</location>
    </subcellularLocation>
</comment>
<dbReference type="OrthoDB" id="3227768at2759"/>
<keyword evidence="3 13" id="KW-0964">Secreted</keyword>
<feature type="domain" description="FTP" evidence="14">
    <location>
        <begin position="29"/>
        <end position="65"/>
    </location>
</feature>
<dbReference type="CDD" id="cd09596">
    <property type="entry name" value="M36"/>
    <property type="match status" value="1"/>
</dbReference>
<dbReference type="EC" id="3.4.24.-" evidence="13"/>
<evidence type="ECO:0000256" key="9">
    <source>
        <dbReference type="ARBA" id="ARBA00023049"/>
    </source>
</evidence>
<feature type="binding site" evidence="12">
    <location>
        <position position="403"/>
    </location>
    <ligand>
        <name>Zn(2+)</name>
        <dbReference type="ChEBI" id="CHEBI:29105"/>
        <note>catalytic</note>
    </ligand>
</feature>
<evidence type="ECO:0000256" key="4">
    <source>
        <dbReference type="ARBA" id="ARBA00022670"/>
    </source>
</evidence>
<keyword evidence="4 13" id="KW-0645">Protease</keyword>
<dbReference type="GO" id="GO:0004222">
    <property type="term" value="F:metalloendopeptidase activity"/>
    <property type="evidence" value="ECO:0007669"/>
    <property type="project" value="InterPro"/>
</dbReference>
<gene>
    <name evidence="15" type="ORF">THASP1DRAFT_16738</name>
</gene>
<comment type="similarity">
    <text evidence="2 13">Belongs to the peptidase M36 family.</text>
</comment>
<evidence type="ECO:0000256" key="11">
    <source>
        <dbReference type="PIRSR" id="PIRSR601842-1"/>
    </source>
</evidence>
<feature type="binding site" evidence="12">
    <location>
        <position position="373"/>
    </location>
    <ligand>
        <name>Zn(2+)</name>
        <dbReference type="ChEBI" id="CHEBI:29105"/>
        <note>catalytic</note>
    </ligand>
</feature>
<dbReference type="InterPro" id="IPR027268">
    <property type="entry name" value="Peptidase_M4/M1_CTD_sf"/>
</dbReference>
<dbReference type="Gene3D" id="1.10.390.10">
    <property type="entry name" value="Neutral Protease Domain 2"/>
    <property type="match status" value="1"/>
</dbReference>
<dbReference type="SUPFAM" id="SSF55486">
    <property type="entry name" value="Metalloproteases ('zincins'), catalytic domain"/>
    <property type="match status" value="1"/>
</dbReference>
<dbReference type="AlphaFoldDB" id="A0A4P9XNW2"/>
<evidence type="ECO:0000256" key="6">
    <source>
        <dbReference type="ARBA" id="ARBA00022729"/>
    </source>
</evidence>
<dbReference type="PANTHER" id="PTHR33478">
    <property type="entry name" value="EXTRACELLULAR METALLOPROTEINASE MEP"/>
    <property type="match status" value="1"/>
</dbReference>
<evidence type="ECO:0000256" key="10">
    <source>
        <dbReference type="ARBA" id="ARBA00023145"/>
    </source>
</evidence>
<proteinExistence type="inferred from homology"/>
<dbReference type="InterPro" id="IPR050371">
    <property type="entry name" value="Fungal_virulence_M36"/>
</dbReference>
<dbReference type="PRINTS" id="PR00999">
    <property type="entry name" value="FUNGALYSIN"/>
</dbReference>
<protein>
    <recommendedName>
        <fullName evidence="13">Extracellular metalloproteinase</fullName>
        <ecNumber evidence="13">3.4.24.-</ecNumber>
    </recommendedName>
    <alternativeName>
        <fullName evidence="13">Fungalysin</fullName>
    </alternativeName>
</protein>
<keyword evidence="6" id="KW-0732">Signal</keyword>
<dbReference type="InterPro" id="IPR001842">
    <property type="entry name" value="Peptidase_M36"/>
</dbReference>
<keyword evidence="9 13" id="KW-0482">Metalloprotease</keyword>
<keyword evidence="10 13" id="KW-0865">Zymogen</keyword>
<evidence type="ECO:0000313" key="16">
    <source>
        <dbReference type="Proteomes" id="UP000271241"/>
    </source>
</evidence>
<dbReference type="Gene3D" id="3.10.170.10">
    <property type="match status" value="1"/>
</dbReference>
<dbReference type="Pfam" id="PF07504">
    <property type="entry name" value="FTP"/>
    <property type="match status" value="1"/>
</dbReference>
<comment type="cofactor">
    <cofactor evidence="12">
        <name>Zn(2+)</name>
        <dbReference type="ChEBI" id="CHEBI:29105"/>
    </cofactor>
    <text evidence="12">Binds 1 zinc ion per subunit.</text>
</comment>
<dbReference type="Proteomes" id="UP000271241">
    <property type="component" value="Unassembled WGS sequence"/>
</dbReference>
<evidence type="ECO:0000256" key="13">
    <source>
        <dbReference type="RuleBase" id="RU364017"/>
    </source>
</evidence>
<dbReference type="InterPro" id="IPR011096">
    <property type="entry name" value="FTP_domain"/>
</dbReference>
<evidence type="ECO:0000259" key="14">
    <source>
        <dbReference type="Pfam" id="PF07504"/>
    </source>
</evidence>
<feature type="active site" evidence="11">
    <location>
        <position position="374"/>
    </location>
</feature>
<accession>A0A4P9XNW2</accession>
<dbReference type="GO" id="GO:0008270">
    <property type="term" value="F:zinc ion binding"/>
    <property type="evidence" value="ECO:0007669"/>
    <property type="project" value="InterPro"/>
</dbReference>
<evidence type="ECO:0000256" key="12">
    <source>
        <dbReference type="PIRSR" id="PIRSR601842-2"/>
    </source>
</evidence>
<keyword evidence="7 13" id="KW-0378">Hydrolase</keyword>
<reference evidence="16" key="1">
    <citation type="journal article" date="2018" name="Nat. Microbiol.">
        <title>Leveraging single-cell genomics to expand the fungal tree of life.</title>
        <authorList>
            <person name="Ahrendt S.R."/>
            <person name="Quandt C.A."/>
            <person name="Ciobanu D."/>
            <person name="Clum A."/>
            <person name="Salamov A."/>
            <person name="Andreopoulos B."/>
            <person name="Cheng J.F."/>
            <person name="Woyke T."/>
            <person name="Pelin A."/>
            <person name="Henrissat B."/>
            <person name="Reynolds N.K."/>
            <person name="Benny G.L."/>
            <person name="Smith M.E."/>
            <person name="James T.Y."/>
            <person name="Grigoriev I.V."/>
        </authorList>
    </citation>
    <scope>NUCLEOTIDE SEQUENCE [LARGE SCALE GENOMIC DNA]</scope>
    <source>
        <strain evidence="16">RSA 1356</strain>
    </source>
</reference>
<evidence type="ECO:0000256" key="8">
    <source>
        <dbReference type="ARBA" id="ARBA00022833"/>
    </source>
</evidence>
<evidence type="ECO:0000256" key="7">
    <source>
        <dbReference type="ARBA" id="ARBA00022801"/>
    </source>
</evidence>
<evidence type="ECO:0000313" key="15">
    <source>
        <dbReference type="EMBL" id="RKP07645.1"/>
    </source>
</evidence>
<dbReference type="GO" id="GO:0005615">
    <property type="term" value="C:extracellular space"/>
    <property type="evidence" value="ECO:0007669"/>
    <property type="project" value="InterPro"/>
</dbReference>
<feature type="binding site" evidence="12">
    <location>
        <position position="377"/>
    </location>
    <ligand>
        <name>Zn(2+)</name>
        <dbReference type="ChEBI" id="CHEBI:29105"/>
        <note>catalytic</note>
    </ligand>
</feature>
<keyword evidence="5 12" id="KW-0479">Metal-binding</keyword>
<dbReference type="EMBL" id="KZ992690">
    <property type="protein sequence ID" value="RKP07645.1"/>
    <property type="molecule type" value="Genomic_DNA"/>
</dbReference>
<dbReference type="GO" id="GO:0006508">
    <property type="term" value="P:proteolysis"/>
    <property type="evidence" value="ECO:0007669"/>
    <property type="project" value="UniProtKB-KW"/>
</dbReference>
<organism evidence="15 16">
    <name type="scientific">Thamnocephalis sphaerospora</name>
    <dbReference type="NCBI Taxonomy" id="78915"/>
    <lineage>
        <taxon>Eukaryota</taxon>
        <taxon>Fungi</taxon>
        <taxon>Fungi incertae sedis</taxon>
        <taxon>Zoopagomycota</taxon>
        <taxon>Zoopagomycotina</taxon>
        <taxon>Zoopagomycetes</taxon>
        <taxon>Zoopagales</taxon>
        <taxon>Sigmoideomycetaceae</taxon>
        <taxon>Thamnocephalis</taxon>
    </lineage>
</organism>
<evidence type="ECO:0000256" key="1">
    <source>
        <dbReference type="ARBA" id="ARBA00004613"/>
    </source>
</evidence>
<evidence type="ECO:0000256" key="5">
    <source>
        <dbReference type="ARBA" id="ARBA00022723"/>
    </source>
</evidence>
<evidence type="ECO:0000256" key="3">
    <source>
        <dbReference type="ARBA" id="ARBA00022525"/>
    </source>
</evidence>
<keyword evidence="16" id="KW-1185">Reference proteome</keyword>
<sequence length="590" mass="65400">MQLFVRNRLGVPDGSYRVDHSYRTKSMRVTHFYLKQVIDGIPVSNGDLSLNVADDGRVVAFFNTFANLNASFSRWRMNNTVGNTTFLGARDALVKFAEHAKLDLGDISTIHEKSALHNDTAVTLDLAPVPFADRPVRAKQAYLRLSDNGVAPVWALRVKLPHNDYHIHVNAVDGRILRLVDWVSRATYRVLPIKESDPITAKRQLFVNPVSPRASPNGWLIANPLQPGKRQTYTTRGNNVEARAQPRRNDPTSIRMPVTDANQQFDFPLDLSKPPEKNTDASVTNLFYVVNTMHDVFYLYGFTEIAGNFQKDNLGRGGKGGDAVLAVTLDEAIYNNSEFEAGADGEPATLRLYRYTKTQPHRDGALDNGLIVHEYTHGLSTRLVGGPSTGNCMTLLGPAGINEGTSDFVAMWTQIQAHDTRARAFELSLYSYGSNVRPYPYSTNMKVNPVTFDYFNNDAWAENHKLGVIWSSILYEIYWNLVDKLGFDSNTRSVSLARGNTLMLKLLVSALKLIPCEESFITARNAFLQAEKQLTGGAHQCALWRGFAKRGLGMGAKLNGQRDVVTIDGALTLVDNVIADFAAPSHCTGS</sequence>
<dbReference type="PANTHER" id="PTHR33478:SF1">
    <property type="entry name" value="EXTRACELLULAR METALLOPROTEINASE MEP"/>
    <property type="match status" value="1"/>
</dbReference>